<feature type="transmembrane region" description="Helical" evidence="9">
    <location>
        <begin position="169"/>
        <end position="189"/>
    </location>
</feature>
<feature type="transmembrane region" description="Helical" evidence="9">
    <location>
        <begin position="255"/>
        <end position="272"/>
    </location>
</feature>
<keyword evidence="2" id="KW-0813">Transport</keyword>
<accession>A0A3S4ALI1</accession>
<evidence type="ECO:0000256" key="9">
    <source>
        <dbReference type="SAM" id="Phobius"/>
    </source>
</evidence>
<dbReference type="Gene3D" id="1.20.1530.20">
    <property type="match status" value="1"/>
</dbReference>
<keyword evidence="6 9" id="KW-1133">Transmembrane helix</keyword>
<evidence type="ECO:0000256" key="3">
    <source>
        <dbReference type="ARBA" id="ARBA00022449"/>
    </source>
</evidence>
<dbReference type="Proteomes" id="UP000288547">
    <property type="component" value="Unassembled WGS sequence"/>
</dbReference>
<evidence type="ECO:0000256" key="2">
    <source>
        <dbReference type="ARBA" id="ARBA00022448"/>
    </source>
</evidence>
<dbReference type="PANTHER" id="PTHR32507">
    <property type="entry name" value="NA(+)/H(+) ANTIPORTER 1"/>
    <property type="match status" value="1"/>
</dbReference>
<keyword evidence="8 9" id="KW-0472">Membrane</keyword>
<dbReference type="AlphaFoldDB" id="A0A3S4ALI1"/>
<gene>
    <name evidence="11" type="ORF">ELQ90_09020</name>
</gene>
<dbReference type="OrthoDB" id="4174405at2"/>
<keyword evidence="12" id="KW-1185">Reference proteome</keyword>
<feature type="transmembrane region" description="Helical" evidence="9">
    <location>
        <begin position="121"/>
        <end position="148"/>
    </location>
</feature>
<reference evidence="11 12" key="1">
    <citation type="submission" date="2018-12" db="EMBL/GenBank/DDBJ databases">
        <authorList>
            <person name="Li F."/>
        </authorList>
    </citation>
    <scope>NUCLEOTIDE SEQUENCE [LARGE SCALE GENOMIC DNA]</scope>
    <source>
        <strain evidence="11 12">11W25H-1</strain>
    </source>
</reference>
<evidence type="ECO:0000256" key="6">
    <source>
        <dbReference type="ARBA" id="ARBA00022989"/>
    </source>
</evidence>
<keyword evidence="7" id="KW-0406">Ion transport</keyword>
<evidence type="ECO:0000256" key="7">
    <source>
        <dbReference type="ARBA" id="ARBA00023065"/>
    </source>
</evidence>
<evidence type="ECO:0000313" key="11">
    <source>
        <dbReference type="EMBL" id="RWZ51208.1"/>
    </source>
</evidence>
<evidence type="ECO:0000256" key="1">
    <source>
        <dbReference type="ARBA" id="ARBA00004651"/>
    </source>
</evidence>
<keyword evidence="3" id="KW-0050">Antiport</keyword>
<evidence type="ECO:0000259" key="10">
    <source>
        <dbReference type="Pfam" id="PF00999"/>
    </source>
</evidence>
<dbReference type="InterPro" id="IPR038770">
    <property type="entry name" value="Na+/solute_symporter_sf"/>
</dbReference>
<organism evidence="11 12">
    <name type="scientific">Labedella phragmitis</name>
    <dbReference type="NCBI Taxonomy" id="2498849"/>
    <lineage>
        <taxon>Bacteria</taxon>
        <taxon>Bacillati</taxon>
        <taxon>Actinomycetota</taxon>
        <taxon>Actinomycetes</taxon>
        <taxon>Micrococcales</taxon>
        <taxon>Microbacteriaceae</taxon>
        <taxon>Labedella</taxon>
    </lineage>
</organism>
<comment type="caution">
    <text evidence="11">The sequence shown here is derived from an EMBL/GenBank/DDBJ whole genome shotgun (WGS) entry which is preliminary data.</text>
</comment>
<keyword evidence="5 9" id="KW-0812">Transmembrane</keyword>
<comment type="subcellular location">
    <subcellularLocation>
        <location evidence="1">Cell membrane</location>
        <topology evidence="1">Multi-pass membrane protein</topology>
    </subcellularLocation>
</comment>
<feature type="transmembrane region" description="Helical" evidence="9">
    <location>
        <begin position="201"/>
        <end position="220"/>
    </location>
</feature>
<evidence type="ECO:0000256" key="4">
    <source>
        <dbReference type="ARBA" id="ARBA00022475"/>
    </source>
</evidence>
<feature type="transmembrane region" description="Helical" evidence="9">
    <location>
        <begin position="31"/>
        <end position="50"/>
    </location>
</feature>
<dbReference type="PANTHER" id="PTHR32507:SF8">
    <property type="entry name" value="CNH1P"/>
    <property type="match status" value="1"/>
</dbReference>
<evidence type="ECO:0000256" key="8">
    <source>
        <dbReference type="ARBA" id="ARBA00023136"/>
    </source>
</evidence>
<evidence type="ECO:0000313" key="12">
    <source>
        <dbReference type="Proteomes" id="UP000288547"/>
    </source>
</evidence>
<feature type="transmembrane region" description="Helical" evidence="9">
    <location>
        <begin position="344"/>
        <end position="362"/>
    </location>
</feature>
<dbReference type="GO" id="GO:0005886">
    <property type="term" value="C:plasma membrane"/>
    <property type="evidence" value="ECO:0007669"/>
    <property type="project" value="UniProtKB-SubCell"/>
</dbReference>
<dbReference type="EMBL" id="RZNB01000003">
    <property type="protein sequence ID" value="RWZ51208.1"/>
    <property type="molecule type" value="Genomic_DNA"/>
</dbReference>
<proteinExistence type="predicted"/>
<keyword evidence="4" id="KW-1003">Cell membrane</keyword>
<feature type="transmembrane region" description="Helical" evidence="9">
    <location>
        <begin position="232"/>
        <end position="249"/>
    </location>
</feature>
<feature type="transmembrane region" description="Helical" evidence="9">
    <location>
        <begin position="374"/>
        <end position="401"/>
    </location>
</feature>
<feature type="transmembrane region" description="Helical" evidence="9">
    <location>
        <begin position="93"/>
        <end position="115"/>
    </location>
</feature>
<feature type="transmembrane region" description="Helical" evidence="9">
    <location>
        <begin position="284"/>
        <end position="303"/>
    </location>
</feature>
<feature type="domain" description="Cation/H+ exchanger transmembrane" evidence="10">
    <location>
        <begin position="15"/>
        <end position="396"/>
    </location>
</feature>
<dbReference type="GO" id="GO:0015297">
    <property type="term" value="F:antiporter activity"/>
    <property type="evidence" value="ECO:0007669"/>
    <property type="project" value="UniProtKB-KW"/>
</dbReference>
<dbReference type="GO" id="GO:1902600">
    <property type="term" value="P:proton transmembrane transport"/>
    <property type="evidence" value="ECO:0007669"/>
    <property type="project" value="InterPro"/>
</dbReference>
<name>A0A3S4ALI1_9MICO</name>
<protein>
    <submittedName>
        <fullName evidence="11">Sodium:proton exchanger</fullName>
    </submittedName>
</protein>
<evidence type="ECO:0000256" key="5">
    <source>
        <dbReference type="ARBA" id="ARBA00022692"/>
    </source>
</evidence>
<sequence length="413" mass="43872">MDLNLPLALFAGIVLALSACSSVLQRASLPGPVMALGLGVLVGPFALGVVQLEEFGIPTGTLLEESARLTLGIGLAGVALRLPHGYWHSNPRWLLVILGLGMPLMLAVATGVLWAGLGLPLLVALLIGAILTPTDPVVTTPVVSGSLATRRIPDRVRFNLSSESGVNDGLGYAFVMLPVLLLTAPDNAWQDFALTVLVREVLGAAVFGLVVGYGAGKLFVVARNRGLMEESSYLGFIVPLGLAVLGAGRLLGTDAILAVFIAAAVFGQIIPQTDEKQEGTIDDVVNRFFLLPIFLLIGLALPIDEWVERGWIAVVVVVGAVVLRRFIALWVVRPLLRRVHSRPETLFLSWFGPIGVSALFYATLAERLTGLRDVFVYTLLAITVSVVLHGVSTAPASALLARHRPGRREGSDE</sequence>
<dbReference type="Pfam" id="PF00999">
    <property type="entry name" value="Na_H_Exchanger"/>
    <property type="match status" value="1"/>
</dbReference>
<feature type="transmembrane region" description="Helical" evidence="9">
    <location>
        <begin position="309"/>
        <end position="332"/>
    </location>
</feature>
<dbReference type="InterPro" id="IPR006153">
    <property type="entry name" value="Cation/H_exchanger_TM"/>
</dbReference>